<dbReference type="InterPro" id="IPR046347">
    <property type="entry name" value="bZIP_sf"/>
</dbReference>
<evidence type="ECO:0008006" key="4">
    <source>
        <dbReference type="Google" id="ProtNLM"/>
    </source>
</evidence>
<dbReference type="AlphaFoldDB" id="Q2KH36"/>
<dbReference type="SUPFAM" id="SSF57959">
    <property type="entry name" value="Leucine zipper domain"/>
    <property type="match status" value="1"/>
</dbReference>
<feature type="region of interest" description="Disordered" evidence="2">
    <location>
        <begin position="148"/>
        <end position="174"/>
    </location>
</feature>
<organism evidence="3">
    <name type="scientific">Pyricularia oryzae (strain 70-15 / ATCC MYA-4617 / FGSC 8958)</name>
    <name type="common">Rice blast fungus</name>
    <name type="synonym">Magnaporthe oryzae</name>
    <dbReference type="NCBI Taxonomy" id="242507"/>
    <lineage>
        <taxon>Eukaryota</taxon>
        <taxon>Fungi</taxon>
        <taxon>Dikarya</taxon>
        <taxon>Ascomycota</taxon>
        <taxon>Pezizomycotina</taxon>
        <taxon>Sordariomycetes</taxon>
        <taxon>Sordariomycetidae</taxon>
        <taxon>Magnaporthales</taxon>
        <taxon>Pyriculariaceae</taxon>
        <taxon>Pyricularia</taxon>
    </lineage>
</organism>
<evidence type="ECO:0000256" key="1">
    <source>
        <dbReference type="SAM" id="Coils"/>
    </source>
</evidence>
<dbReference type="PANTHER" id="PTHR39607">
    <property type="entry name" value="XANTHOCILLIN BIOSYNTHESIS CLUSTER TRANSCRIPTION FACTOR XANC-RELATED"/>
    <property type="match status" value="1"/>
</dbReference>
<protein>
    <recommendedName>
        <fullName evidence="4">BZIP domain-containing protein</fullName>
    </recommendedName>
</protein>
<dbReference type="CDD" id="cd14688">
    <property type="entry name" value="bZIP_YAP"/>
    <property type="match status" value="1"/>
</dbReference>
<evidence type="ECO:0000256" key="2">
    <source>
        <dbReference type="SAM" id="MobiDB-lite"/>
    </source>
</evidence>
<proteinExistence type="predicted"/>
<name>Q2KH36_PYRO7</name>
<dbReference type="InterPro" id="IPR052635">
    <property type="entry name" value="Sec_Metab_Biosynth_Reg"/>
</dbReference>
<dbReference type="PANTHER" id="PTHR39607:SF3">
    <property type="entry name" value="BZIP DOMAIN-CONTAINING PROTEIN"/>
    <property type="match status" value="1"/>
</dbReference>
<accession>Q2KH36</accession>
<dbReference type="EMBL" id="CM000230">
    <property type="protein sequence ID" value="EAQ70742.1"/>
    <property type="molecule type" value="Genomic_DNA"/>
</dbReference>
<dbReference type="GO" id="GO:0003700">
    <property type="term" value="F:DNA-binding transcription factor activity"/>
    <property type="evidence" value="ECO:0007669"/>
    <property type="project" value="InterPro"/>
</dbReference>
<keyword evidence="1" id="KW-0175">Coiled coil</keyword>
<gene>
    <name evidence="3" type="ORF">MGCH7_ch7g149</name>
</gene>
<feature type="coiled-coil region" evidence="1">
    <location>
        <begin position="54"/>
        <end position="81"/>
    </location>
</feature>
<evidence type="ECO:0000313" key="3">
    <source>
        <dbReference type="EMBL" id="EAQ70742.1"/>
    </source>
</evidence>
<reference evidence="3" key="1">
    <citation type="submission" date="2005-01" db="EMBL/GenBank/DDBJ databases">
        <title>The sequence of Magnaporthe grisea chromosome 7.</title>
        <authorList>
            <person name="Thon M.R."/>
            <person name="Pan H."/>
            <person name="Diener A."/>
            <person name="Papalas J."/>
            <person name="Taro A."/>
            <person name="Mitchell T."/>
            <person name="Dean R.A."/>
        </authorList>
    </citation>
    <scope>NUCLEOTIDE SEQUENCE</scope>
    <source>
        <strain evidence="3">70-15</strain>
    </source>
</reference>
<sequence length="351" mass="38933">MSAPSMNNNGGNACNNNNSRAQQISYADLMKPDEDWRVLPDAAERRRIQNRLAQRAYRRNMRDRTKELEKLKKELATLKKDPVGQVSPRMSPPQQPVATMVSAPSDDFIFDGTMSSDMGMASAWTEPFPSTQFEASMNMESYFPQVPEMARPGSKRRRTSSSEGHMAPRPGSGGLSVGAIHGHQRSRSHTPISSPPMVNAALMQDGLATPPMAEFFPSPCNFDLGSDMTNQLQRLLWQASPLPQRCEQVVDRCGKESIVVLLLVHLVPLRHAPPRFAQLHAEPEVPEHEPPYAAQVIVELSKVLGFNVQVPEHDGLENLLPKATDGDISRQPGLGVQQLLRLLFLECNQCI</sequence>